<dbReference type="GO" id="GO:0016787">
    <property type="term" value="F:hydrolase activity"/>
    <property type="evidence" value="ECO:0007669"/>
    <property type="project" value="UniProtKB-ARBA"/>
</dbReference>
<sequence length="245" mass="29348">MEQHPHPIKLPNNPNYHVRWNEALKGFEINLENGKLLYIENFLQKKNTTKNQILNYFLKNDSHEWQTSNWKEMSTQEFSQIKFKNIAWKHEKIKLYGKELYVPRYSAWYGDEGKSYTYSCLTINPNRWNEGLLQLKKKIEEVVNTNFNSVLLNWYRDGEDYMGWHSDDEKELGLNPIIASVNFGASRRFLLRRKDDEKIKVEIPLKHNTLLVMKGELQHFWKHAVPKEAKVKEHRVNLTFRVIKN</sequence>
<dbReference type="InterPro" id="IPR005123">
    <property type="entry name" value="Oxoglu/Fe-dep_dioxygenase_dom"/>
</dbReference>
<keyword evidence="8" id="KW-0234">DNA repair</keyword>
<dbReference type="GO" id="GO:0016705">
    <property type="term" value="F:oxidoreductase activity, acting on paired donors, with incorporation or reduction of molecular oxygen"/>
    <property type="evidence" value="ECO:0007669"/>
    <property type="project" value="UniProtKB-ARBA"/>
</dbReference>
<evidence type="ECO:0000256" key="1">
    <source>
        <dbReference type="ARBA" id="ARBA00001954"/>
    </source>
</evidence>
<keyword evidence="2" id="KW-0479">Metal-binding</keyword>
<dbReference type="InterPro" id="IPR032854">
    <property type="entry name" value="ALKBH3"/>
</dbReference>
<dbReference type="SUPFAM" id="SSF51197">
    <property type="entry name" value="Clavaminate synthase-like"/>
    <property type="match status" value="1"/>
</dbReference>
<dbReference type="FunFam" id="2.60.120.590:FF:000004">
    <property type="entry name" value="DNA oxidative demethylase ALKBH2"/>
    <property type="match status" value="1"/>
</dbReference>
<dbReference type="EMBL" id="CACVAR010000170">
    <property type="protein sequence ID" value="CAA6808188.1"/>
    <property type="molecule type" value="Genomic_DNA"/>
</dbReference>
<dbReference type="InterPro" id="IPR037151">
    <property type="entry name" value="AlkB-like_sf"/>
</dbReference>
<dbReference type="AlphaFoldDB" id="A0A6S6SY99"/>
<evidence type="ECO:0000256" key="7">
    <source>
        <dbReference type="ARBA" id="ARBA00023004"/>
    </source>
</evidence>
<keyword evidence="5" id="KW-0223">Dioxygenase</keyword>
<dbReference type="PANTHER" id="PTHR31212">
    <property type="entry name" value="ALPHA-KETOGLUTARATE-DEPENDENT DIOXYGENASE ALKB HOMOLOG 3"/>
    <property type="match status" value="1"/>
</dbReference>
<dbReference type="GO" id="GO:0140097">
    <property type="term" value="F:catalytic activity, acting on DNA"/>
    <property type="evidence" value="ECO:0007669"/>
    <property type="project" value="UniProtKB-ARBA"/>
</dbReference>
<evidence type="ECO:0000259" key="9">
    <source>
        <dbReference type="PROSITE" id="PS51471"/>
    </source>
</evidence>
<feature type="domain" description="Fe2OG dioxygenase" evidence="9">
    <location>
        <begin position="146"/>
        <end position="244"/>
    </location>
</feature>
<organism evidence="10">
    <name type="scientific">uncultured Sulfurovum sp</name>
    <dbReference type="NCBI Taxonomy" id="269237"/>
    <lineage>
        <taxon>Bacteria</taxon>
        <taxon>Pseudomonadati</taxon>
        <taxon>Campylobacterota</taxon>
        <taxon>Epsilonproteobacteria</taxon>
        <taxon>Campylobacterales</taxon>
        <taxon>Sulfurovaceae</taxon>
        <taxon>Sulfurovum</taxon>
        <taxon>environmental samples</taxon>
    </lineage>
</organism>
<comment type="cofactor">
    <cofactor evidence="1">
        <name>Fe(2+)</name>
        <dbReference type="ChEBI" id="CHEBI:29033"/>
    </cofactor>
</comment>
<dbReference type="GO" id="GO:0046872">
    <property type="term" value="F:metal ion binding"/>
    <property type="evidence" value="ECO:0007669"/>
    <property type="project" value="UniProtKB-KW"/>
</dbReference>
<dbReference type="Gene3D" id="2.60.120.590">
    <property type="entry name" value="Alpha-ketoglutarate-dependent dioxygenase AlkB-like"/>
    <property type="match status" value="1"/>
</dbReference>
<dbReference type="InterPro" id="IPR027450">
    <property type="entry name" value="AlkB-like"/>
</dbReference>
<dbReference type="PROSITE" id="PS51471">
    <property type="entry name" value="FE2OG_OXY"/>
    <property type="match status" value="1"/>
</dbReference>
<evidence type="ECO:0000256" key="5">
    <source>
        <dbReference type="ARBA" id="ARBA00022964"/>
    </source>
</evidence>
<evidence type="ECO:0000313" key="10">
    <source>
        <dbReference type="EMBL" id="CAA6808188.1"/>
    </source>
</evidence>
<keyword evidence="3" id="KW-0227">DNA damage</keyword>
<dbReference type="Pfam" id="PF13532">
    <property type="entry name" value="2OG-FeII_Oxy_2"/>
    <property type="match status" value="1"/>
</dbReference>
<gene>
    <name evidence="10" type="ORF">HELGO_WM38498</name>
</gene>
<evidence type="ECO:0000256" key="3">
    <source>
        <dbReference type="ARBA" id="ARBA00022763"/>
    </source>
</evidence>
<accession>A0A6S6SY99</accession>
<proteinExistence type="predicted"/>
<evidence type="ECO:0000256" key="8">
    <source>
        <dbReference type="ARBA" id="ARBA00023204"/>
    </source>
</evidence>
<evidence type="ECO:0000256" key="6">
    <source>
        <dbReference type="ARBA" id="ARBA00023002"/>
    </source>
</evidence>
<protein>
    <submittedName>
        <fullName evidence="10">Alkylated DNA repair protein AlkB</fullName>
    </submittedName>
</protein>
<dbReference type="PANTHER" id="PTHR31212:SF4">
    <property type="entry name" value="ALPHA-KETOGLUTARATE-DEPENDENT DIOXYGENASE ALKB HOMOLOG 3"/>
    <property type="match status" value="1"/>
</dbReference>
<keyword evidence="6" id="KW-0560">Oxidoreductase</keyword>
<keyword evidence="7" id="KW-0408">Iron</keyword>
<reference evidence="10" key="1">
    <citation type="submission" date="2020-01" db="EMBL/GenBank/DDBJ databases">
        <authorList>
            <person name="Meier V. D."/>
            <person name="Meier V D."/>
        </authorList>
    </citation>
    <scope>NUCLEOTIDE SEQUENCE</scope>
    <source>
        <strain evidence="10">HLG_WM_MAG_03</strain>
    </source>
</reference>
<evidence type="ECO:0000256" key="4">
    <source>
        <dbReference type="ARBA" id="ARBA00022842"/>
    </source>
</evidence>
<dbReference type="GO" id="GO:0051213">
    <property type="term" value="F:dioxygenase activity"/>
    <property type="evidence" value="ECO:0007669"/>
    <property type="project" value="UniProtKB-KW"/>
</dbReference>
<dbReference type="GO" id="GO:0006307">
    <property type="term" value="P:DNA alkylation repair"/>
    <property type="evidence" value="ECO:0007669"/>
    <property type="project" value="InterPro"/>
</dbReference>
<name>A0A6S6SY99_9BACT</name>
<keyword evidence="4" id="KW-0460">Magnesium</keyword>
<dbReference type="GO" id="GO:0032451">
    <property type="term" value="F:demethylase activity"/>
    <property type="evidence" value="ECO:0007669"/>
    <property type="project" value="UniProtKB-ARBA"/>
</dbReference>
<evidence type="ECO:0000256" key="2">
    <source>
        <dbReference type="ARBA" id="ARBA00022723"/>
    </source>
</evidence>